<dbReference type="PROSITE" id="PS51318">
    <property type="entry name" value="TAT"/>
    <property type="match status" value="1"/>
</dbReference>
<dbReference type="GO" id="GO:0000166">
    <property type="term" value="F:nucleotide binding"/>
    <property type="evidence" value="ECO:0007669"/>
    <property type="project" value="InterPro"/>
</dbReference>
<evidence type="ECO:0000313" key="4">
    <source>
        <dbReference type="EMBL" id="CCW34608.1"/>
    </source>
</evidence>
<dbReference type="SUPFAM" id="SSF51735">
    <property type="entry name" value="NAD(P)-binding Rossmann-fold domains"/>
    <property type="match status" value="1"/>
</dbReference>
<dbReference type="STRING" id="454171.CP488_00368"/>
<dbReference type="eggNOG" id="COG0673">
    <property type="taxonomic scope" value="Bacteria"/>
</dbReference>
<name>S0EXT4_CHTCT</name>
<dbReference type="InterPro" id="IPR050463">
    <property type="entry name" value="Gfo/Idh/MocA_oxidrdct_glycsds"/>
</dbReference>
<dbReference type="InterPro" id="IPR006311">
    <property type="entry name" value="TAT_signal"/>
</dbReference>
<dbReference type="PANTHER" id="PTHR43818">
    <property type="entry name" value="BCDNA.GH03377"/>
    <property type="match status" value="1"/>
</dbReference>
<dbReference type="Gene3D" id="3.40.50.720">
    <property type="entry name" value="NAD(P)-binding Rossmann-like Domain"/>
    <property type="match status" value="1"/>
</dbReference>
<dbReference type="OrthoDB" id="9815825at2"/>
<feature type="domain" description="GFO/IDH/MocA-like oxidoreductase" evidence="3">
    <location>
        <begin position="176"/>
        <end position="311"/>
    </location>
</feature>
<evidence type="ECO:0000313" key="5">
    <source>
        <dbReference type="Proteomes" id="UP000014227"/>
    </source>
</evidence>
<dbReference type="InterPro" id="IPR055170">
    <property type="entry name" value="GFO_IDH_MocA-like_dom"/>
</dbReference>
<dbReference type="Proteomes" id="UP000014227">
    <property type="component" value="Chromosome I"/>
</dbReference>
<dbReference type="PANTHER" id="PTHR43818:SF12">
    <property type="entry name" value="NADH-DEPENDENT DEHYDROGENASE-RELATED"/>
    <property type="match status" value="1"/>
</dbReference>
<protein>
    <recommendedName>
        <fullName evidence="1">Glycosyl hydrolase family 109 protein</fullName>
    </recommendedName>
</protein>
<evidence type="ECO:0000259" key="2">
    <source>
        <dbReference type="Pfam" id="PF01408"/>
    </source>
</evidence>
<gene>
    <name evidence="4" type="ORF">CCALI_00783</name>
</gene>
<dbReference type="InParanoid" id="S0EXT4"/>
<keyword evidence="5" id="KW-1185">Reference proteome</keyword>
<dbReference type="Pfam" id="PF01408">
    <property type="entry name" value="GFO_IDH_MocA"/>
    <property type="match status" value="1"/>
</dbReference>
<feature type="domain" description="Gfo/Idh/MocA-like oxidoreductase N-terminal" evidence="2">
    <location>
        <begin position="46"/>
        <end position="155"/>
    </location>
</feature>
<evidence type="ECO:0000256" key="1">
    <source>
        <dbReference type="ARBA" id="ARBA00016631"/>
    </source>
</evidence>
<dbReference type="SUPFAM" id="SSF55347">
    <property type="entry name" value="Glyceraldehyde-3-phosphate dehydrogenase-like, C-terminal domain"/>
    <property type="match status" value="1"/>
</dbReference>
<dbReference type="EMBL" id="HF951689">
    <property type="protein sequence ID" value="CCW34608.1"/>
    <property type="molecule type" value="Genomic_DNA"/>
</dbReference>
<reference evidence="5" key="1">
    <citation type="submission" date="2013-03" db="EMBL/GenBank/DDBJ databases">
        <title>Genome sequence of Chthonomonas calidirosea, the first sequenced genome from the Armatimonadetes phylum (formally candidate division OP10).</title>
        <authorList>
            <person name="Lee K.C.Y."/>
            <person name="Morgan X.C."/>
            <person name="Dunfield P.F."/>
            <person name="Tamas I."/>
            <person name="Houghton K.M."/>
            <person name="Vyssotski M."/>
            <person name="Ryan J.L.J."/>
            <person name="Lagutin K."/>
            <person name="McDonald I.R."/>
            <person name="Stott M.B."/>
        </authorList>
    </citation>
    <scope>NUCLEOTIDE SEQUENCE [LARGE SCALE GENOMIC DNA]</scope>
    <source>
        <strain evidence="5">DSM 23976 / ICMP 18418 / T49</strain>
    </source>
</reference>
<dbReference type="HOGENOM" id="CLU_023194_24_1_0"/>
<dbReference type="InterPro" id="IPR000683">
    <property type="entry name" value="Gfo/Idh/MocA-like_OxRdtase_N"/>
</dbReference>
<dbReference type="InterPro" id="IPR036291">
    <property type="entry name" value="NAD(P)-bd_dom_sf"/>
</dbReference>
<dbReference type="RefSeq" id="WP_016482168.1">
    <property type="nucleotide sequence ID" value="NC_021487.1"/>
</dbReference>
<evidence type="ECO:0000259" key="3">
    <source>
        <dbReference type="Pfam" id="PF22725"/>
    </source>
</evidence>
<dbReference type="Pfam" id="PF22725">
    <property type="entry name" value="GFO_IDH_MocA_C3"/>
    <property type="match status" value="1"/>
</dbReference>
<organism evidence="4 5">
    <name type="scientific">Chthonomonas calidirosea (strain DSM 23976 / ICMP 18418 / T49)</name>
    <dbReference type="NCBI Taxonomy" id="1303518"/>
    <lineage>
        <taxon>Bacteria</taxon>
        <taxon>Bacillati</taxon>
        <taxon>Armatimonadota</taxon>
        <taxon>Chthonomonadia</taxon>
        <taxon>Chthonomonadales</taxon>
        <taxon>Chthonomonadaceae</taxon>
        <taxon>Chthonomonas</taxon>
    </lineage>
</organism>
<proteinExistence type="predicted"/>
<dbReference type="Gene3D" id="3.30.360.10">
    <property type="entry name" value="Dihydrodipicolinate Reductase, domain 2"/>
    <property type="match status" value="1"/>
</dbReference>
<dbReference type="NCBIfam" id="TIGR01409">
    <property type="entry name" value="TAT_signal_seq"/>
    <property type="match status" value="1"/>
</dbReference>
<accession>S0EXT4</accession>
<dbReference type="PATRIC" id="fig|1303518.3.peg.792"/>
<sequence length="423" mass="45770">MNRRDFLKSSTLTTLAMAGLSSQPVALFAQEANAGAGDAPSGPPIGCGVIGLGERGREVVNTLNHLATLPPVAICDIYEPFLKRTQEAAPKAAAYSDYRQLLEDKNVQAVVVATPTHQHKQIVLDALQAGKHVYCEAPIANTLDDAKAIAQAGQSAAPKLIFQAGLQQRVHPQSLHVYKFIRSNALGTIAACRSQWHQKTSWRRAAPDPQRQQEINWRLDKAISPGLMGEIGIHGINLTSWYVGGLPVAATGRGGVLFWKDGREVPDTVQAIIEYPGGVNLVYDITLVNSFDDSYNLFMGSQSAILVRGDKAWMVNEADAPLEGWIVYARKEPVGDDVGVVLVADATKLLALGQMPSQAKQEDPTKTMLYHALEAFVNSIHSGKPSEAGPLEGYQATVAALKTNEAIVNGSRLEFKQEWFQLS</sequence>
<dbReference type="KEGG" id="ccz:CCALI_00783"/>
<dbReference type="InterPro" id="IPR019546">
    <property type="entry name" value="TAT_signal_bac_arc"/>
</dbReference>
<dbReference type="AlphaFoldDB" id="S0EXT4"/>